<dbReference type="EMBL" id="JAENGZ010000432">
    <property type="protein sequence ID" value="KAG6959523.1"/>
    <property type="molecule type" value="Genomic_DNA"/>
</dbReference>
<sequence>MFFPKEAQYEPVWTKGDKVMQRWSIGSEYLNTSVPLVSSVFKCNHDATFLTAAQGPEKAYFMMKYATKDQHSVENPLEIHLHDYDKVQLRLAECDSAVAAGRRCMQSMCCFMSNAHDVSASLAALYLDRSSSFYFSVEFHNIHVWPCVEPVFKSASVEVILSQNDKGSDFHAASSYVD</sequence>
<organism evidence="1 2">
    <name type="scientific">Phytophthora cactorum</name>
    <dbReference type="NCBI Taxonomy" id="29920"/>
    <lineage>
        <taxon>Eukaryota</taxon>
        <taxon>Sar</taxon>
        <taxon>Stramenopiles</taxon>
        <taxon>Oomycota</taxon>
        <taxon>Peronosporomycetes</taxon>
        <taxon>Peronosporales</taxon>
        <taxon>Peronosporaceae</taxon>
        <taxon>Phytophthora</taxon>
    </lineage>
</organism>
<dbReference type="OrthoDB" id="129017at2759"/>
<name>A0A8T1UBI6_9STRA</name>
<reference evidence="1" key="1">
    <citation type="submission" date="2021-01" db="EMBL/GenBank/DDBJ databases">
        <title>Phytophthora aleatoria, a newly-described species from Pinus radiata is distinct from Phytophthora cactorum isolates based on comparative genomics.</title>
        <authorList>
            <person name="Mcdougal R."/>
            <person name="Panda P."/>
            <person name="Williams N."/>
            <person name="Studholme D.J."/>
        </authorList>
    </citation>
    <scope>NUCLEOTIDE SEQUENCE</scope>
    <source>
        <strain evidence="1">NZFS 3830</strain>
    </source>
</reference>
<dbReference type="VEuPathDB" id="FungiDB:PC110_g3120"/>
<gene>
    <name evidence="1" type="ORF">JG687_00008751</name>
</gene>
<evidence type="ECO:0000313" key="1">
    <source>
        <dbReference type="EMBL" id="KAG6959523.1"/>
    </source>
</evidence>
<accession>A0A8T1UBI6</accession>
<proteinExistence type="predicted"/>
<evidence type="ECO:0000313" key="2">
    <source>
        <dbReference type="Proteomes" id="UP000688947"/>
    </source>
</evidence>
<comment type="caution">
    <text evidence="1">The sequence shown here is derived from an EMBL/GenBank/DDBJ whole genome shotgun (WGS) entry which is preliminary data.</text>
</comment>
<dbReference type="Proteomes" id="UP000688947">
    <property type="component" value="Unassembled WGS sequence"/>
</dbReference>
<dbReference type="AlphaFoldDB" id="A0A8T1UBI6"/>
<protein>
    <submittedName>
        <fullName evidence="1">Uncharacterized protein</fullName>
    </submittedName>
</protein>